<organism evidence="2 3">
    <name type="scientific">Companilactobacillus mindensis DSM 14500</name>
    <dbReference type="NCBI Taxonomy" id="1423770"/>
    <lineage>
        <taxon>Bacteria</taxon>
        <taxon>Bacillati</taxon>
        <taxon>Bacillota</taxon>
        <taxon>Bacilli</taxon>
        <taxon>Lactobacillales</taxon>
        <taxon>Lactobacillaceae</taxon>
        <taxon>Companilactobacillus</taxon>
    </lineage>
</organism>
<gene>
    <name evidence="2" type="ORF">FD29_GL001970</name>
</gene>
<dbReference type="InterPro" id="IPR050624">
    <property type="entry name" value="HTH-type_Tx_Regulator"/>
</dbReference>
<evidence type="ECO:0000313" key="3">
    <source>
        <dbReference type="Proteomes" id="UP000050872"/>
    </source>
</evidence>
<sequence>MRLILKNRTKILFAETFERMIKTTPIDKIRIVDLCKKCNTIPQTFYYHFHDKYELIAWIFLRDFSRTYDADTPEYSISSIVDNLTNMNKLRSFYQKTYTDDSQNSINQYIQKFNLETAKIAVETVFKTSLSRKQLYEIKYHSYGTMGLFKEWLDDDTFISITDLATFQYDHTPEFLKIAYQNFSFKDTKFVK</sequence>
<dbReference type="AlphaFoldDB" id="A0A0R1QIV6"/>
<dbReference type="Proteomes" id="UP000050872">
    <property type="component" value="Unassembled WGS sequence"/>
</dbReference>
<dbReference type="Gene3D" id="1.10.357.10">
    <property type="entry name" value="Tetracycline Repressor, domain 2"/>
    <property type="match status" value="1"/>
</dbReference>
<proteinExistence type="predicted"/>
<dbReference type="PANTHER" id="PTHR43479">
    <property type="entry name" value="ACREF/ENVCD OPERON REPRESSOR-RELATED"/>
    <property type="match status" value="1"/>
</dbReference>
<dbReference type="SUPFAM" id="SSF46689">
    <property type="entry name" value="Homeodomain-like"/>
    <property type="match status" value="1"/>
</dbReference>
<dbReference type="Pfam" id="PF14278">
    <property type="entry name" value="TetR_C_8"/>
    <property type="match status" value="1"/>
</dbReference>
<dbReference type="PANTHER" id="PTHR43479:SF7">
    <property type="entry name" value="TETR-FAMILY TRANSCRIPTIONAL REGULATOR"/>
    <property type="match status" value="1"/>
</dbReference>
<dbReference type="STRING" id="1423770.FD29_GL001970"/>
<dbReference type="InterPro" id="IPR039532">
    <property type="entry name" value="TetR_C_Firmicutes"/>
</dbReference>
<evidence type="ECO:0000259" key="1">
    <source>
        <dbReference type="Pfam" id="PF14278"/>
    </source>
</evidence>
<name>A0A0R1QIV6_9LACO</name>
<feature type="domain" description="Transcriptional regulator TetR C-terminal Firmicutes type" evidence="1">
    <location>
        <begin position="85"/>
        <end position="165"/>
    </location>
</feature>
<protein>
    <submittedName>
        <fullName evidence="2">Transcriptional regulator, tetR family protein</fullName>
    </submittedName>
</protein>
<accession>A0A0R1QIV6</accession>
<evidence type="ECO:0000313" key="2">
    <source>
        <dbReference type="EMBL" id="KRL44774.1"/>
    </source>
</evidence>
<dbReference type="EMBL" id="AZEZ01000032">
    <property type="protein sequence ID" value="KRL44774.1"/>
    <property type="molecule type" value="Genomic_DNA"/>
</dbReference>
<keyword evidence="3" id="KW-1185">Reference proteome</keyword>
<comment type="caution">
    <text evidence="2">The sequence shown here is derived from an EMBL/GenBank/DDBJ whole genome shotgun (WGS) entry which is preliminary data.</text>
</comment>
<dbReference type="InterPro" id="IPR009057">
    <property type="entry name" value="Homeodomain-like_sf"/>
</dbReference>
<reference evidence="2 3" key="1">
    <citation type="journal article" date="2015" name="Genome Announc.">
        <title>Expanding the biotechnology potential of lactobacilli through comparative genomics of 213 strains and associated genera.</title>
        <authorList>
            <person name="Sun Z."/>
            <person name="Harris H.M."/>
            <person name="McCann A."/>
            <person name="Guo C."/>
            <person name="Argimon S."/>
            <person name="Zhang W."/>
            <person name="Yang X."/>
            <person name="Jeffery I.B."/>
            <person name="Cooney J.C."/>
            <person name="Kagawa T.F."/>
            <person name="Liu W."/>
            <person name="Song Y."/>
            <person name="Salvetti E."/>
            <person name="Wrobel A."/>
            <person name="Rasinkangas P."/>
            <person name="Parkhill J."/>
            <person name="Rea M.C."/>
            <person name="O'Sullivan O."/>
            <person name="Ritari J."/>
            <person name="Douillard F.P."/>
            <person name="Paul Ross R."/>
            <person name="Yang R."/>
            <person name="Briner A.E."/>
            <person name="Felis G.E."/>
            <person name="de Vos W.M."/>
            <person name="Barrangou R."/>
            <person name="Klaenhammer T.R."/>
            <person name="Caufield P.W."/>
            <person name="Cui Y."/>
            <person name="Zhang H."/>
            <person name="O'Toole P.W."/>
        </authorList>
    </citation>
    <scope>NUCLEOTIDE SEQUENCE [LARGE SCALE GENOMIC DNA]</scope>
    <source>
        <strain evidence="2 3">DSM 14500</strain>
    </source>
</reference>
<dbReference type="PATRIC" id="fig|1423770.3.peg.2023"/>